<evidence type="ECO:0000313" key="1">
    <source>
        <dbReference type="EMBL" id="CAE2271103.1"/>
    </source>
</evidence>
<organism evidence="1">
    <name type="scientific">Prymnesium polylepis</name>
    <dbReference type="NCBI Taxonomy" id="72548"/>
    <lineage>
        <taxon>Eukaryota</taxon>
        <taxon>Haptista</taxon>
        <taxon>Haptophyta</taxon>
        <taxon>Prymnesiophyceae</taxon>
        <taxon>Prymnesiales</taxon>
        <taxon>Prymnesiaceae</taxon>
        <taxon>Prymnesium</taxon>
    </lineage>
</organism>
<dbReference type="AlphaFoldDB" id="A0A7S4N860"/>
<dbReference type="InterPro" id="IPR029033">
    <property type="entry name" value="His_PPase_superfam"/>
</dbReference>
<dbReference type="EMBL" id="HBKO01038828">
    <property type="protein sequence ID" value="CAE2271103.1"/>
    <property type="molecule type" value="Transcribed_RNA"/>
</dbReference>
<gene>
    <name evidence="1" type="ORF">CPOL0286_LOCUS17744</name>
</gene>
<accession>A0A7S4N860</accession>
<name>A0A7S4N860_9EUKA</name>
<proteinExistence type="predicted"/>
<sequence length="116" mass="12692">MIPSEGDAQLLARVSLAMSELQACPSPVIVVVGHSNFFRRMFRACLHPSFKKRCPSLANTLCDSKIANCGVVCCELDFAQEQHVIVDVQHCWQPVSDNAARANILGTGNRRRVAPA</sequence>
<protein>
    <submittedName>
        <fullName evidence="1">Uncharacterized protein</fullName>
    </submittedName>
</protein>
<dbReference type="SUPFAM" id="SSF53254">
    <property type="entry name" value="Phosphoglycerate mutase-like"/>
    <property type="match status" value="1"/>
</dbReference>
<reference evidence="1" key="1">
    <citation type="submission" date="2021-01" db="EMBL/GenBank/DDBJ databases">
        <authorList>
            <person name="Corre E."/>
            <person name="Pelletier E."/>
            <person name="Niang G."/>
            <person name="Scheremetjew M."/>
            <person name="Finn R."/>
            <person name="Kale V."/>
            <person name="Holt S."/>
            <person name="Cochrane G."/>
            <person name="Meng A."/>
            <person name="Brown T."/>
            <person name="Cohen L."/>
        </authorList>
    </citation>
    <scope>NUCLEOTIDE SEQUENCE</scope>
    <source>
        <strain evidence="1">UIO037</strain>
    </source>
</reference>